<dbReference type="GO" id="GO:0009253">
    <property type="term" value="P:peptidoglycan catabolic process"/>
    <property type="evidence" value="ECO:0007669"/>
    <property type="project" value="TreeGrafter"/>
</dbReference>
<dbReference type="InterPro" id="IPR043426">
    <property type="entry name" value="MltB-like"/>
</dbReference>
<dbReference type="EMBL" id="FPCH01000001">
    <property type="protein sequence ID" value="SFV25934.1"/>
    <property type="molecule type" value="Genomic_DNA"/>
</dbReference>
<dbReference type="SUPFAM" id="SSF47090">
    <property type="entry name" value="PGBD-like"/>
    <property type="match status" value="1"/>
</dbReference>
<dbReference type="NCBIfam" id="TIGR02283">
    <property type="entry name" value="MltB_2"/>
    <property type="match status" value="1"/>
</dbReference>
<dbReference type="Pfam" id="PF01471">
    <property type="entry name" value="PG_binding_1"/>
    <property type="match status" value="1"/>
</dbReference>
<evidence type="ECO:0000313" key="5">
    <source>
        <dbReference type="Proteomes" id="UP000199423"/>
    </source>
</evidence>
<dbReference type="Gene3D" id="1.10.530.10">
    <property type="match status" value="1"/>
</dbReference>
<dbReference type="FunFam" id="1.10.8.350:FF:000001">
    <property type="entry name" value="Lytic murein transglycosylase B"/>
    <property type="match status" value="1"/>
</dbReference>
<dbReference type="RefSeq" id="WP_092866088.1">
    <property type="nucleotide sequence ID" value="NZ_FPCH01000001.1"/>
</dbReference>
<dbReference type="PANTHER" id="PTHR30163:SF8">
    <property type="entry name" value="LYTIC MUREIN TRANSGLYCOSYLASE"/>
    <property type="match status" value="1"/>
</dbReference>
<accession>A0A1I7MU59</accession>
<organism evidence="4 5">
    <name type="scientific">Hyphomicrobium facile</name>
    <dbReference type="NCBI Taxonomy" id="51670"/>
    <lineage>
        <taxon>Bacteria</taxon>
        <taxon>Pseudomonadati</taxon>
        <taxon>Pseudomonadota</taxon>
        <taxon>Alphaproteobacteria</taxon>
        <taxon>Hyphomicrobiales</taxon>
        <taxon>Hyphomicrobiaceae</taxon>
        <taxon>Hyphomicrobium</taxon>
    </lineage>
</organism>
<dbReference type="InterPro" id="IPR036366">
    <property type="entry name" value="PGBDSf"/>
</dbReference>
<keyword evidence="1" id="KW-0732">Signal</keyword>
<dbReference type="PANTHER" id="PTHR30163">
    <property type="entry name" value="MEMBRANE-BOUND LYTIC MUREIN TRANSGLYCOSYLASE B"/>
    <property type="match status" value="1"/>
</dbReference>
<keyword evidence="5" id="KW-1185">Reference proteome</keyword>
<dbReference type="InterPro" id="IPR002477">
    <property type="entry name" value="Peptidoglycan-bd-like"/>
</dbReference>
<feature type="domain" description="Transglycosylase SLT" evidence="3">
    <location>
        <begin position="43"/>
        <end position="333"/>
    </location>
</feature>
<dbReference type="Proteomes" id="UP000199423">
    <property type="component" value="Unassembled WGS sequence"/>
</dbReference>
<dbReference type="InterPro" id="IPR036365">
    <property type="entry name" value="PGBD-like_sf"/>
</dbReference>
<proteinExistence type="predicted"/>
<dbReference type="InterPro" id="IPR031304">
    <property type="entry name" value="SLT_2"/>
</dbReference>
<evidence type="ECO:0000259" key="3">
    <source>
        <dbReference type="Pfam" id="PF13406"/>
    </source>
</evidence>
<evidence type="ECO:0000259" key="2">
    <source>
        <dbReference type="Pfam" id="PF01471"/>
    </source>
</evidence>
<dbReference type="SUPFAM" id="SSF53955">
    <property type="entry name" value="Lysozyme-like"/>
    <property type="match status" value="1"/>
</dbReference>
<protein>
    <submittedName>
        <fullName evidence="4">Lytic murein transglycosylase</fullName>
    </submittedName>
</protein>
<dbReference type="Pfam" id="PF13406">
    <property type="entry name" value="SLT_2"/>
    <property type="match status" value="1"/>
</dbReference>
<dbReference type="GO" id="GO:0008933">
    <property type="term" value="F:peptidoglycan lytic transglycosylase activity"/>
    <property type="evidence" value="ECO:0007669"/>
    <property type="project" value="TreeGrafter"/>
</dbReference>
<feature type="signal peptide" evidence="1">
    <location>
        <begin position="1"/>
        <end position="24"/>
    </location>
</feature>
<dbReference type="Gene3D" id="1.10.101.10">
    <property type="entry name" value="PGBD-like superfamily/PGBD"/>
    <property type="match status" value="1"/>
</dbReference>
<reference evidence="5" key="1">
    <citation type="submission" date="2016-10" db="EMBL/GenBank/DDBJ databases">
        <authorList>
            <person name="Varghese N."/>
            <person name="Submissions S."/>
        </authorList>
    </citation>
    <scope>NUCLEOTIDE SEQUENCE [LARGE SCALE GENOMIC DNA]</scope>
    <source>
        <strain evidence="5">DSM 1565</strain>
    </source>
</reference>
<dbReference type="Gene3D" id="1.10.8.350">
    <property type="entry name" value="Bacterial muramidase"/>
    <property type="match status" value="1"/>
</dbReference>
<dbReference type="OrthoDB" id="9808544at2"/>
<feature type="domain" description="Peptidoglycan binding-like" evidence="2">
    <location>
        <begin position="355"/>
        <end position="409"/>
    </location>
</feature>
<evidence type="ECO:0000313" key="4">
    <source>
        <dbReference type="EMBL" id="SFV25934.1"/>
    </source>
</evidence>
<dbReference type="AlphaFoldDB" id="A0A1I7MU59"/>
<feature type="chain" id="PRO_5011751637" evidence="1">
    <location>
        <begin position="25"/>
        <end position="413"/>
    </location>
</feature>
<dbReference type="InterPro" id="IPR011970">
    <property type="entry name" value="MltB_2"/>
</dbReference>
<dbReference type="InterPro" id="IPR023346">
    <property type="entry name" value="Lysozyme-like_dom_sf"/>
</dbReference>
<gene>
    <name evidence="4" type="ORF">SAMN04488557_0251</name>
</gene>
<sequence>MRAGFLVFTVASLMLAGLSATANAESAPPPPPNKRNCQNTVPFNTWLADFKREAIAEGIRPEIIEETIGGMTPDQGTISRDRKQGFFSQTFIEFYFKLATKGREQMGRTYLQRYADIFDRAEKEFGIPGAVITGFWALESDFGAGMGKLPVLHSLVTLAWDCRRGDMFREELKAAMKIVQRGDLTPDQMIGSWAGELGQTQFLPRHYLNLGIDYDGDGRVDLIRSNADVIGSTAKFLSEMGWRRGEPWIEEVRLTKELPWDKADLAIQLPRSQWAAWGVQAVGSKQLPADGLQASLLLPMGRNGPAFLAYQNFHVYTDWNQSLTYAMTAAHLAARMAGAPNLKRESGSVVSLSYEQLKELQSLLKRRGFDVGEIDGKLGAGTRKAVKEMQMKFGLPADSYPTAELLTALRGRS</sequence>
<evidence type="ECO:0000256" key="1">
    <source>
        <dbReference type="SAM" id="SignalP"/>
    </source>
</evidence>
<name>A0A1I7MU59_9HYPH</name>